<dbReference type="GO" id="GO:0046718">
    <property type="term" value="P:symbiont entry into host cell"/>
    <property type="evidence" value="ECO:0007669"/>
    <property type="project" value="UniProtKB-KW"/>
</dbReference>
<accession>A0A5P8N827</accession>
<evidence type="ECO:0000313" key="18">
    <source>
        <dbReference type="EMBL" id="QFR36984.1"/>
    </source>
</evidence>
<keyword evidence="15" id="KW-1038">Host endoplasmic reticulum</keyword>
<evidence type="ECO:0000256" key="1">
    <source>
        <dbReference type="ARBA" id="ARBA00004182"/>
    </source>
</evidence>
<organism evidence="18">
    <name type="scientific">Lednice virus</name>
    <dbReference type="NCBI Taxonomy" id="2656737"/>
    <lineage>
        <taxon>Viruses</taxon>
        <taxon>Riboviria</taxon>
        <taxon>Orthornavirae</taxon>
        <taxon>Negarnaviricota</taxon>
        <taxon>Polyploviricotina</taxon>
        <taxon>Bunyaviricetes</taxon>
        <taxon>Elliovirales</taxon>
        <taxon>Peribunyaviridae</taxon>
        <taxon>Orthobunyavirus</taxon>
        <taxon>Orthobunyavirus ledniceense</taxon>
    </lineage>
</organism>
<evidence type="ECO:0000256" key="11">
    <source>
        <dbReference type="ARBA" id="ARBA00022870"/>
    </source>
</evidence>
<evidence type="ECO:0000256" key="7">
    <source>
        <dbReference type="ARBA" id="ARBA00022729"/>
    </source>
</evidence>
<evidence type="ECO:0000256" key="3">
    <source>
        <dbReference type="ARBA" id="ARBA00004625"/>
    </source>
</evidence>
<dbReference type="GO" id="GO:0055036">
    <property type="term" value="C:virion membrane"/>
    <property type="evidence" value="ECO:0007669"/>
    <property type="project" value="UniProtKB-SubCell"/>
</dbReference>
<evidence type="ECO:0000256" key="5">
    <source>
        <dbReference type="ARBA" id="ARBA00022581"/>
    </source>
</evidence>
<reference evidence="18" key="1">
    <citation type="journal article" date="2019" name="Microorganisms">
        <title>Phylogenetic Analysis of Lednice Orthobunyavirus.</title>
        <authorList>
            <person name="Bercic R.L."/>
            <person name="Banyai K."/>
            <person name="Ruzek D."/>
            <person name="Feher E."/>
            <person name="Doman M."/>
            <person name="Danielova V."/>
            <person name="Bakonyi T."/>
            <person name="Nowotny N."/>
        </authorList>
    </citation>
    <scope>NUCLEOTIDE SEQUENCE</scope>
    <source>
        <strain evidence="18">6118</strain>
    </source>
</reference>
<keyword evidence="5" id="KW-0945">Host-virus interaction</keyword>
<dbReference type="Pfam" id="PF03557">
    <property type="entry name" value="Bunya_G1"/>
    <property type="match status" value="1"/>
</dbReference>
<dbReference type="GO" id="GO:0044003">
    <property type="term" value="P:symbiont-mediated perturbation of host process"/>
    <property type="evidence" value="ECO:0007669"/>
    <property type="project" value="InterPro"/>
</dbReference>
<keyword evidence="9" id="KW-1040">Host Golgi apparatus</keyword>
<dbReference type="InterPro" id="IPR005167">
    <property type="entry name" value="Bunya_G1"/>
</dbReference>
<keyword evidence="7" id="KW-0732">Signal</keyword>
<keyword evidence="16" id="KW-1160">Virus entry into host cell</keyword>
<evidence type="ECO:0000256" key="2">
    <source>
        <dbReference type="ARBA" id="ARBA00004252"/>
    </source>
</evidence>
<keyword evidence="10" id="KW-0946">Virion</keyword>
<dbReference type="EMBL" id="MK514124">
    <property type="protein sequence ID" value="QFR36984.1"/>
    <property type="molecule type" value="Viral_cRNA"/>
</dbReference>
<keyword evidence="14" id="KW-0325">Glycoprotein</keyword>
<dbReference type="InterPro" id="IPR005168">
    <property type="entry name" value="Bunya_G2"/>
</dbReference>
<protein>
    <recommendedName>
        <fullName evidence="4">Envelopment polyprotein</fullName>
    </recommendedName>
    <alternativeName>
        <fullName evidence="17">M polyprotein</fullName>
    </alternativeName>
</protein>
<dbReference type="GO" id="GO:0019062">
    <property type="term" value="P:virion attachment to host cell"/>
    <property type="evidence" value="ECO:0007669"/>
    <property type="project" value="UniProtKB-KW"/>
</dbReference>
<dbReference type="GO" id="GO:0044167">
    <property type="term" value="C:host cell endoplasmic reticulum membrane"/>
    <property type="evidence" value="ECO:0007669"/>
    <property type="project" value="UniProtKB-SubCell"/>
</dbReference>
<keyword evidence="6" id="KW-0812">Transmembrane</keyword>
<evidence type="ECO:0000256" key="17">
    <source>
        <dbReference type="ARBA" id="ARBA00031199"/>
    </source>
</evidence>
<evidence type="ECO:0000256" key="15">
    <source>
        <dbReference type="ARBA" id="ARBA00023184"/>
    </source>
</evidence>
<sequence>MKTYLIFALICITLPKNDGAAVRCFAGGSKIMERTSNISLSELCLKDDVSQLKIIVDHMKNGSGLFSTATAWRKWTISDWTTCNPKKVALGTISVINIDKNFVLNSASYICNKECTITVDKERAQVLLQSDGLNHFEISGTTLSSGWFKLTATVALDQTCEHVKVSCGQKSMQFHACFKNHMSCIRFLHRSIMPASFAVSICQNIELILMTTFTLIIFLMLTILTKTYICYLLLPIFIPFAYLYGFIYDKTCKKCALCGLAFHPFTKCGTHCVCGCRFENSESMKTHREKGKCPGFKSMRTARVLCKAKGSAFTLSILLATLALGFLTPVQGIALDETKPIYSEDQLPKSFQEMQTTISIFKFATILNAGWTYTMLVITVILYFLYKKYLHRLMNFYVIHCKECDMLHDKQGLKYNGDFTNKCGFCTCGQVEDAMGLTVHQVKNTCSANYKAKMILNWLIVLILATIIKDSMMLAAAANTEFETCIKHIEITPECTGPFMEVGICDHQQKSLKYQDIISLLLGKGTISKLGIDLIEALPDKITKDLDIIQNSADFHHQLMLEYAFLLRHCDYYTSYRSSNSYSQILWQTAVKLNETNICKNQSSKKICKCLKSDQNCGESEDLASSAKIYYQNKESELSQDMSTVLYIIKKMIPGSGYSYVLNLTKSDNIDKLKQYLTNISGKFPDNKKLKSFVDLANIIISNASKINIATEEQPPEYKNMDFSILKGGTTDMLEANFDQTITSNRVTCSSPLRMICISPRTKASSGEMYVCRYSGKYYIIDTGKYHLYKHQSGSLFCAADKQCRYEFRILTTEQMKAVFKDRCKSAPFDGTPGYQNEESITCKIVASGQCSYNNQPGVSISLCTDGRYYPEARGRIYNADPEQLCFDNTCTRKQPPYNQDLISNCTWENPILKPLRPKTDVSMTFQEYKDQLLKKMNTDLVLHKFVKTQNLPYFIPQFKYITLQGTSTTDGITSSFIYFEIPALTGSSAGYKVINPDGEELMDLIIYVKTSKTIAKYRHQYSTGPTIAVNTKHQEHCTGKCPETIEHDDGWATFSKERTSNWGCEEFGCLAIETGCLYGSCQDVIKRELDVYSKTEEDRISTELCITLSHDTYCVTIDSTTPTINDYFEVQYKTVDVQTLPKMIAINHHKLFRGQINEVGSFGKFCGNVQLIGNRTYGQAAVKFDYICHAAQRKDVIIRKCFENNYQSCKLLTHDTDLILEESTETAEVINNKRITGQIALKVFLGDFNYKQYTVAIEADIEANCVGCTNCIKGITCEVKIKTEIEATCQVVTPCPSYTNRIIIKPNVEIHTILMKCDKRINSGELTIRICSMEVQAHLSTIESNDKLELSTGDQSTYIHEEDLRCNTWICKVRDEGISFIFKPLTDWLGSFTKPILIAIVCIISVIILVYIFMPMCARLRDILKKNEYEYLQDSKAAKPRAIYTVKGNKVKIGSSKAFD</sequence>
<keyword evidence="12" id="KW-1133">Transmembrane helix</keyword>
<dbReference type="GO" id="GO:0044178">
    <property type="term" value="C:host cell Golgi membrane"/>
    <property type="evidence" value="ECO:0007669"/>
    <property type="project" value="UniProtKB-SubCell"/>
</dbReference>
<dbReference type="Pfam" id="PF03563">
    <property type="entry name" value="Bunya_G2"/>
    <property type="match status" value="1"/>
</dbReference>
<evidence type="ECO:0000256" key="6">
    <source>
        <dbReference type="ARBA" id="ARBA00022692"/>
    </source>
</evidence>
<evidence type="ECO:0000256" key="12">
    <source>
        <dbReference type="ARBA" id="ARBA00022989"/>
    </source>
</evidence>
<name>A0A5P8N827_9VIRU</name>
<keyword evidence="13" id="KW-0472">Membrane</keyword>
<comment type="subcellular location">
    <subcellularLocation>
        <location evidence="2">Host Golgi apparatus membrane</location>
        <topology evidence="2">Multi-pass membrane protein</topology>
    </subcellularLocation>
    <subcellularLocation>
        <location evidence="3">Host endoplasmic reticulum membrane</location>
    </subcellularLocation>
    <subcellularLocation>
        <location evidence="1">Virion membrane</location>
    </subcellularLocation>
</comment>
<evidence type="ECO:0000256" key="16">
    <source>
        <dbReference type="ARBA" id="ARBA00023296"/>
    </source>
</evidence>
<keyword evidence="8" id="KW-1161">Viral attachment to host cell</keyword>
<evidence type="ECO:0000256" key="14">
    <source>
        <dbReference type="ARBA" id="ARBA00023180"/>
    </source>
</evidence>
<evidence type="ECO:0000256" key="8">
    <source>
        <dbReference type="ARBA" id="ARBA00022804"/>
    </source>
</evidence>
<evidence type="ECO:0000256" key="13">
    <source>
        <dbReference type="ARBA" id="ARBA00023136"/>
    </source>
</evidence>
<evidence type="ECO:0000256" key="9">
    <source>
        <dbReference type="ARBA" id="ARBA00022812"/>
    </source>
</evidence>
<dbReference type="NCBIfam" id="TIGR04210">
    <property type="entry name" value="bunya_NSm"/>
    <property type="match status" value="1"/>
</dbReference>
<evidence type="ECO:0000256" key="4">
    <source>
        <dbReference type="ARBA" id="ARBA00015294"/>
    </source>
</evidence>
<proteinExistence type="predicted"/>
<dbReference type="InterPro" id="IPR026400">
    <property type="entry name" value="Bunya_nonstruc_pro_NSm"/>
</dbReference>
<keyword evidence="11" id="KW-1043">Host membrane</keyword>
<evidence type="ECO:0000256" key="10">
    <source>
        <dbReference type="ARBA" id="ARBA00022844"/>
    </source>
</evidence>